<evidence type="ECO:0000256" key="3">
    <source>
        <dbReference type="ARBA" id="ARBA00022679"/>
    </source>
</evidence>
<evidence type="ECO:0000313" key="7">
    <source>
        <dbReference type="EMBL" id="GAA4821615.1"/>
    </source>
</evidence>
<evidence type="ECO:0000256" key="4">
    <source>
        <dbReference type="ARBA" id="ARBA00022960"/>
    </source>
</evidence>
<keyword evidence="3" id="KW-0808">Transferase</keyword>
<dbReference type="InterPro" id="IPR038063">
    <property type="entry name" value="Transpep_catalytic_dom"/>
</dbReference>
<dbReference type="EMBL" id="BAABJX010000005">
    <property type="protein sequence ID" value="GAA4821615.1"/>
    <property type="molecule type" value="Genomic_DNA"/>
</dbReference>
<keyword evidence="8" id="KW-1185">Reference proteome</keyword>
<keyword evidence="6" id="KW-0961">Cell wall biogenesis/degradation</keyword>
<dbReference type="CDD" id="cd16913">
    <property type="entry name" value="YkuD_like"/>
    <property type="match status" value="1"/>
</dbReference>
<organism evidence="7 8">
    <name type="scientific">Algivirga pacifica</name>
    <dbReference type="NCBI Taxonomy" id="1162670"/>
    <lineage>
        <taxon>Bacteria</taxon>
        <taxon>Pseudomonadati</taxon>
        <taxon>Bacteroidota</taxon>
        <taxon>Cytophagia</taxon>
        <taxon>Cytophagales</taxon>
        <taxon>Flammeovirgaceae</taxon>
        <taxon>Algivirga</taxon>
    </lineage>
</organism>
<dbReference type="Proteomes" id="UP001500298">
    <property type="component" value="Unassembled WGS sequence"/>
</dbReference>
<evidence type="ECO:0000313" key="8">
    <source>
        <dbReference type="Proteomes" id="UP001500298"/>
    </source>
</evidence>
<evidence type="ECO:0000256" key="2">
    <source>
        <dbReference type="ARBA" id="ARBA00005992"/>
    </source>
</evidence>
<keyword evidence="4" id="KW-0133">Cell shape</keyword>
<comment type="pathway">
    <text evidence="1">Cell wall biogenesis; peptidoglycan biosynthesis.</text>
</comment>
<sequence length="633" mass="74225">MVSDTVIRHLIEAYPELSEHQRNMLQKDAHFTGKMISDIRYSKKFYLIKKLFSSQLDYLKNNKQWDGNRFVILINAAPKNRGGQRGYLYFLKSDSMLEFKISSSWKGIGFKGDSGKTPMGYFLLRNERREDWDAQTILTPINEIFMKIYEQQKIGITKWLRLVNTRKEKAYMLSNQLALEGQNDGKEYVPLSAPEYYFINDSSVHYLDNTNSLERQLYIHGTNREEQLGGAFSGGCVRIDNIFSYVLKEIIIRQKVIPVFIDAIPYYSVVASNHKVANRSEAVKMLKFNKDNYFLYGQIHHRKTTLVKSQRLSRTITQPIIKILTVEPNARIYLRLSSSMPIPEKALFDLIEQDDSMQIFTDVPYQNTFDLRQVHYRNSKDPAVENKITIEEGIQEIGARLKEAKEFLLQDILKNHPDSTLTVEDLSDNIMIDISQAEIAWNEEVQDPLEYLTLNTPRKLVLRYYNQLLKLMKDNPNAFFERKELQWLSPFAFEEQIHQEGAVFYKKDGLMVQAYLYALGECLLRKDALKRKNIASFEEEGLFYQFMPKEESLRLKHFDEHGFKELLLYSMTESKTGAYIVGERKDIKNTMYNMLLLSEEYFSRFKQLENLLKVEMRIAVDNELIVEGDEEER</sequence>
<gene>
    <name evidence="7" type="ORF">GCM10023331_02440</name>
</gene>
<dbReference type="InterPro" id="IPR005490">
    <property type="entry name" value="LD_TPept_cat_dom"/>
</dbReference>
<protein>
    <recommendedName>
        <fullName evidence="9">YkuD domain-containing protein</fullName>
    </recommendedName>
</protein>
<comment type="similarity">
    <text evidence="2">Belongs to the YkuD family.</text>
</comment>
<evidence type="ECO:0000256" key="1">
    <source>
        <dbReference type="ARBA" id="ARBA00004752"/>
    </source>
</evidence>
<reference evidence="8" key="1">
    <citation type="journal article" date="2019" name="Int. J. Syst. Evol. Microbiol.">
        <title>The Global Catalogue of Microorganisms (GCM) 10K type strain sequencing project: providing services to taxonomists for standard genome sequencing and annotation.</title>
        <authorList>
            <consortium name="The Broad Institute Genomics Platform"/>
            <consortium name="The Broad Institute Genome Sequencing Center for Infectious Disease"/>
            <person name="Wu L."/>
            <person name="Ma J."/>
        </authorList>
    </citation>
    <scope>NUCLEOTIDE SEQUENCE [LARGE SCALE GENOMIC DNA]</scope>
    <source>
        <strain evidence="8">JCM 18326</strain>
    </source>
</reference>
<name>A0ABP9D1C3_9BACT</name>
<evidence type="ECO:0000256" key="5">
    <source>
        <dbReference type="ARBA" id="ARBA00022984"/>
    </source>
</evidence>
<evidence type="ECO:0008006" key="9">
    <source>
        <dbReference type="Google" id="ProtNLM"/>
    </source>
</evidence>
<accession>A0ABP9D1C3</accession>
<evidence type="ECO:0000256" key="6">
    <source>
        <dbReference type="ARBA" id="ARBA00023316"/>
    </source>
</evidence>
<comment type="caution">
    <text evidence="7">The sequence shown here is derived from an EMBL/GenBank/DDBJ whole genome shotgun (WGS) entry which is preliminary data.</text>
</comment>
<proteinExistence type="inferred from homology"/>
<keyword evidence="5" id="KW-0573">Peptidoglycan synthesis</keyword>
<dbReference type="SUPFAM" id="SSF141523">
    <property type="entry name" value="L,D-transpeptidase catalytic domain-like"/>
    <property type="match status" value="1"/>
</dbReference>